<gene>
    <name evidence="3" type="ORF">P7K49_036562</name>
</gene>
<feature type="region of interest" description="Disordered" evidence="1">
    <location>
        <begin position="151"/>
        <end position="230"/>
    </location>
</feature>
<proteinExistence type="predicted"/>
<keyword evidence="4" id="KW-1185">Reference proteome</keyword>
<evidence type="ECO:0000256" key="1">
    <source>
        <dbReference type="SAM" id="MobiDB-lite"/>
    </source>
</evidence>
<evidence type="ECO:0000313" key="3">
    <source>
        <dbReference type="EMBL" id="KAK2085262.1"/>
    </source>
</evidence>
<name>A0ABQ9TKG7_SAGOE</name>
<feature type="compositionally biased region" description="Low complexity" evidence="1">
    <location>
        <begin position="187"/>
        <end position="197"/>
    </location>
</feature>
<reference evidence="3 4" key="1">
    <citation type="submission" date="2023-05" db="EMBL/GenBank/DDBJ databases">
        <title>B98-5 Cell Line De Novo Hybrid Assembly: An Optical Mapping Approach.</title>
        <authorList>
            <person name="Kananen K."/>
            <person name="Auerbach J.A."/>
            <person name="Kautto E."/>
            <person name="Blachly J.S."/>
        </authorList>
    </citation>
    <scope>NUCLEOTIDE SEQUENCE [LARGE SCALE GENOMIC DNA]</scope>
    <source>
        <strain evidence="3">B95-8</strain>
        <tissue evidence="3">Cell line</tissue>
    </source>
</reference>
<evidence type="ECO:0008006" key="5">
    <source>
        <dbReference type="Google" id="ProtNLM"/>
    </source>
</evidence>
<sequence>MGCLCLAVLKNHTDVWFVFLPAAPVETQAPAILALAALLILLGLLSTALLGHLLCFHIYLMWHKLTTYEYIVQHRPPQEAKGTHRELELCPPKMPPIQDKGGKPGTATVGGGAGDSKGWAYVEHVPSRPSVGTDRGSPCFLDPTYMPAQAPGMHGKAWDVEPGSKQVGAAAEEREGPATGPSPCDWPLTPDPTLLDPSAELQPGQRLGRADDGAPPPDLSGPCNQPTTPIPLGMREGPLSGAVAPKHRLVLETALLLQCPVCISQDASVSMETGAEPATAVWVLPAPPPTSDPTLDPPLSHNTPFLGQLPPPTPPLFPHLEFPPTPTPSHPCLVKLGRVLRVGVQD</sequence>
<evidence type="ECO:0000313" key="4">
    <source>
        <dbReference type="Proteomes" id="UP001266305"/>
    </source>
</evidence>
<keyword evidence="2" id="KW-0812">Transmembrane</keyword>
<dbReference type="Proteomes" id="UP001266305">
    <property type="component" value="Unassembled WGS sequence"/>
</dbReference>
<evidence type="ECO:0000256" key="2">
    <source>
        <dbReference type="SAM" id="Phobius"/>
    </source>
</evidence>
<keyword evidence="2" id="KW-1133">Transmembrane helix</keyword>
<keyword evidence="2" id="KW-0472">Membrane</keyword>
<accession>A0ABQ9TKG7</accession>
<dbReference type="EMBL" id="JASSZA010000021">
    <property type="protein sequence ID" value="KAK2085262.1"/>
    <property type="molecule type" value="Genomic_DNA"/>
</dbReference>
<organism evidence="3 4">
    <name type="scientific">Saguinus oedipus</name>
    <name type="common">Cotton-top tamarin</name>
    <name type="synonym">Oedipomidas oedipus</name>
    <dbReference type="NCBI Taxonomy" id="9490"/>
    <lineage>
        <taxon>Eukaryota</taxon>
        <taxon>Metazoa</taxon>
        <taxon>Chordata</taxon>
        <taxon>Craniata</taxon>
        <taxon>Vertebrata</taxon>
        <taxon>Euteleostomi</taxon>
        <taxon>Mammalia</taxon>
        <taxon>Eutheria</taxon>
        <taxon>Euarchontoglires</taxon>
        <taxon>Primates</taxon>
        <taxon>Haplorrhini</taxon>
        <taxon>Platyrrhini</taxon>
        <taxon>Cebidae</taxon>
        <taxon>Callitrichinae</taxon>
        <taxon>Saguinus</taxon>
    </lineage>
</organism>
<protein>
    <recommendedName>
        <fullName evidence="5">Protein S-acyltransferase</fullName>
    </recommendedName>
</protein>
<comment type="caution">
    <text evidence="3">The sequence shown here is derived from an EMBL/GenBank/DDBJ whole genome shotgun (WGS) entry which is preliminary data.</text>
</comment>
<feature type="transmembrane region" description="Helical" evidence="2">
    <location>
        <begin position="31"/>
        <end position="60"/>
    </location>
</feature>